<name>A0A8H3J6D5_9LECA</name>
<evidence type="ECO:0000256" key="5">
    <source>
        <dbReference type="ARBA" id="ARBA00022833"/>
    </source>
</evidence>
<feature type="region of interest" description="Disordered" evidence="6">
    <location>
        <begin position="205"/>
        <end position="237"/>
    </location>
</feature>
<reference evidence="8" key="1">
    <citation type="submission" date="2021-03" db="EMBL/GenBank/DDBJ databases">
        <authorList>
            <person name="Tagirdzhanova G."/>
        </authorList>
    </citation>
    <scope>NUCLEOTIDE SEQUENCE</scope>
</reference>
<dbReference type="OrthoDB" id="308464at2759"/>
<dbReference type="SMART" id="SM00709">
    <property type="entry name" value="Zpr1"/>
    <property type="match status" value="2"/>
</dbReference>
<dbReference type="InterPro" id="IPR040141">
    <property type="entry name" value="ZPR1"/>
</dbReference>
<dbReference type="FunFam" id="2.60.120.1040:FF:000001">
    <property type="entry name" value="Zinc finger protein ZPR1"/>
    <property type="match status" value="1"/>
</dbReference>
<feature type="domain" description="Zinc finger ZPR1-type" evidence="7">
    <location>
        <begin position="281"/>
        <end position="446"/>
    </location>
</feature>
<comment type="caution">
    <text evidence="8">The sequence shown here is derived from an EMBL/GenBank/DDBJ whole genome shotgun (WGS) entry which is preliminary data.</text>
</comment>
<dbReference type="Gene3D" id="2.60.120.1040">
    <property type="entry name" value="ZPR1, A/B domain"/>
    <property type="match status" value="2"/>
</dbReference>
<keyword evidence="3" id="KW-0677">Repeat</keyword>
<organism evidence="8 9">
    <name type="scientific">Imshaugia aleurites</name>
    <dbReference type="NCBI Taxonomy" id="172621"/>
    <lineage>
        <taxon>Eukaryota</taxon>
        <taxon>Fungi</taxon>
        <taxon>Dikarya</taxon>
        <taxon>Ascomycota</taxon>
        <taxon>Pezizomycotina</taxon>
        <taxon>Lecanoromycetes</taxon>
        <taxon>OSLEUM clade</taxon>
        <taxon>Lecanoromycetidae</taxon>
        <taxon>Lecanorales</taxon>
        <taxon>Lecanorineae</taxon>
        <taxon>Parmeliaceae</taxon>
        <taxon>Imshaugia</taxon>
    </lineage>
</organism>
<keyword evidence="2" id="KW-0479">Metal-binding</keyword>
<evidence type="ECO:0000313" key="9">
    <source>
        <dbReference type="Proteomes" id="UP000664534"/>
    </source>
</evidence>
<gene>
    <name evidence="8" type="primary">ZPR1</name>
    <name evidence="8" type="ORF">IMSHALPRED_002831</name>
</gene>
<evidence type="ECO:0000256" key="6">
    <source>
        <dbReference type="SAM" id="MobiDB-lite"/>
    </source>
</evidence>
<protein>
    <submittedName>
        <fullName evidence="8">Nucleolar zinc-finger protein</fullName>
    </submittedName>
</protein>
<dbReference type="Gene3D" id="2.20.25.420">
    <property type="entry name" value="ZPR1, zinc finger domain"/>
    <property type="match status" value="2"/>
</dbReference>
<feature type="compositionally biased region" description="Polar residues" evidence="6">
    <location>
        <begin position="215"/>
        <end position="234"/>
    </location>
</feature>
<dbReference type="Pfam" id="PF03367">
    <property type="entry name" value="Zn_ribbon_ZPR1"/>
    <property type="match status" value="2"/>
</dbReference>
<feature type="compositionally biased region" description="Polar residues" evidence="6">
    <location>
        <begin position="505"/>
        <end position="519"/>
    </location>
</feature>
<dbReference type="FunFam" id="2.60.120.1040:FF:000003">
    <property type="entry name" value="Zinc finger protein zpr1"/>
    <property type="match status" value="1"/>
</dbReference>
<dbReference type="PANTHER" id="PTHR10876">
    <property type="entry name" value="ZINC FINGER PROTEIN ZPR1"/>
    <property type="match status" value="1"/>
</dbReference>
<keyword evidence="5" id="KW-0862">Zinc</keyword>
<evidence type="ECO:0000313" key="8">
    <source>
        <dbReference type="EMBL" id="CAF9941650.1"/>
    </source>
</evidence>
<keyword evidence="4 8" id="KW-0863">Zinc-finger</keyword>
<dbReference type="InterPro" id="IPR042451">
    <property type="entry name" value="ZPR1_A/B_dom"/>
</dbReference>
<dbReference type="Proteomes" id="UP000664534">
    <property type="component" value="Unassembled WGS sequence"/>
</dbReference>
<keyword evidence="9" id="KW-1185">Reference proteome</keyword>
<dbReference type="GO" id="GO:0005634">
    <property type="term" value="C:nucleus"/>
    <property type="evidence" value="ECO:0007669"/>
    <property type="project" value="TreeGrafter"/>
</dbReference>
<dbReference type="InterPro" id="IPR056180">
    <property type="entry name" value="ZPR1_jr_dom"/>
</dbReference>
<dbReference type="InterPro" id="IPR004457">
    <property type="entry name" value="Znf_ZPR1"/>
</dbReference>
<feature type="region of interest" description="Disordered" evidence="6">
    <location>
        <begin position="486"/>
        <end position="519"/>
    </location>
</feature>
<evidence type="ECO:0000256" key="1">
    <source>
        <dbReference type="ARBA" id="ARBA00008354"/>
    </source>
</evidence>
<evidence type="ECO:0000256" key="3">
    <source>
        <dbReference type="ARBA" id="ARBA00022737"/>
    </source>
</evidence>
<feature type="compositionally biased region" description="Basic and acidic residues" evidence="6">
    <location>
        <begin position="486"/>
        <end position="499"/>
    </location>
</feature>
<dbReference type="Pfam" id="PF22794">
    <property type="entry name" value="jr-ZPR1"/>
    <property type="match status" value="2"/>
</dbReference>
<dbReference type="AlphaFoldDB" id="A0A8H3J6D5"/>
<proteinExistence type="inferred from homology"/>
<dbReference type="InterPro" id="IPR042452">
    <property type="entry name" value="ZPR1_Znf1/2"/>
</dbReference>
<accession>A0A8H3J6D5</accession>
<evidence type="ECO:0000256" key="4">
    <source>
        <dbReference type="ARBA" id="ARBA00022771"/>
    </source>
</evidence>
<dbReference type="EMBL" id="CAJPDT010000153">
    <property type="protein sequence ID" value="CAF9941650.1"/>
    <property type="molecule type" value="Genomic_DNA"/>
</dbReference>
<dbReference type="GO" id="GO:0008270">
    <property type="term" value="F:zinc ion binding"/>
    <property type="evidence" value="ECO:0007669"/>
    <property type="project" value="UniProtKB-KW"/>
</dbReference>
<evidence type="ECO:0000256" key="2">
    <source>
        <dbReference type="ARBA" id="ARBA00022723"/>
    </source>
</evidence>
<evidence type="ECO:0000259" key="7">
    <source>
        <dbReference type="SMART" id="SM00709"/>
    </source>
</evidence>
<sequence length="519" mass="57953">MADHSTNEFLSTERAKNDDNDLFAAIGKQVLGLNLGDEEEPAEDDRVKIVDEIESLCMNCHENGLTRLLLTKIPYFREIILMSFYCEHCHFKNNEIQPAGEIQEQGSKYTFKLGNLDDMERQLVKSDTAILRIEDLEIEVPAGRGRLTNIEGILSEVLKDLEGDQKLRKKEDPELYEKIDEVVQRLIKMLIGGRFPFTISLNDPAGNSWIEPAPTDSNTKGKYTHSQYPRTPEQNEALGLGETSEEQNGGSAEMVPQLQPEEGGGMEDVDILEGQTYDLPVYCPGCAKPANMLVQMVNIPHFKQVIVSTTHCDLCGYKTNDVKTGGEVPAYGKRIWLQVKDAKDLGRDILKSETCLLKIPECRVEVTPGTMGGRFTTVEGLVTQIRDDLKGSIFDFGEDEVSTDSMPSDTKKEWGTFFAQLNKAVKGEIHFTILMEDPLGNSYCQLLDLDESGKDPKVKTQEYERTEEEEDELGLADMKTMLNDKGEYVRETFGKKTAEPEDSAESSATGNSKAQSEGS</sequence>
<dbReference type="PANTHER" id="PTHR10876:SF0">
    <property type="entry name" value="ZINC FINGER PROTEIN ZPR1"/>
    <property type="match status" value="1"/>
</dbReference>
<feature type="domain" description="Zinc finger ZPR1-type" evidence="7">
    <location>
        <begin position="55"/>
        <end position="212"/>
    </location>
</feature>
<comment type="similarity">
    <text evidence="1">Belongs to the ZPR1 family.</text>
</comment>
<dbReference type="NCBIfam" id="TIGR00310">
    <property type="entry name" value="ZPR1_znf"/>
    <property type="match status" value="2"/>
</dbReference>
<dbReference type="FunFam" id="2.20.25.420:FF:000001">
    <property type="entry name" value="Zinc finger protein ZPR1"/>
    <property type="match status" value="1"/>
</dbReference>